<comment type="caution">
    <text evidence="2">The sequence shown here is derived from an EMBL/GenBank/DDBJ whole genome shotgun (WGS) entry which is preliminary data.</text>
</comment>
<dbReference type="Gene3D" id="3.40.50.300">
    <property type="entry name" value="P-loop containing nucleotide triphosphate hydrolases"/>
    <property type="match status" value="1"/>
</dbReference>
<dbReference type="Proteomes" id="UP000287171">
    <property type="component" value="Unassembled WGS sequence"/>
</dbReference>
<dbReference type="RefSeq" id="WP_126629545.1">
    <property type="nucleotide sequence ID" value="NZ_BIFT01000002.1"/>
</dbReference>
<dbReference type="AlphaFoldDB" id="A0A402BD07"/>
<evidence type="ECO:0000313" key="3">
    <source>
        <dbReference type="Proteomes" id="UP000287171"/>
    </source>
</evidence>
<protein>
    <recommendedName>
        <fullName evidence="1">Orc1-like AAA ATPase domain-containing protein</fullName>
    </recommendedName>
</protein>
<dbReference type="EMBL" id="BIFT01000002">
    <property type="protein sequence ID" value="GCE29239.1"/>
    <property type="molecule type" value="Genomic_DNA"/>
</dbReference>
<name>A0A402BD07_9CHLR</name>
<organism evidence="2 3">
    <name type="scientific">Dictyobacter alpinus</name>
    <dbReference type="NCBI Taxonomy" id="2014873"/>
    <lineage>
        <taxon>Bacteria</taxon>
        <taxon>Bacillati</taxon>
        <taxon>Chloroflexota</taxon>
        <taxon>Ktedonobacteria</taxon>
        <taxon>Ktedonobacterales</taxon>
        <taxon>Dictyobacteraceae</taxon>
        <taxon>Dictyobacter</taxon>
    </lineage>
</organism>
<evidence type="ECO:0000313" key="2">
    <source>
        <dbReference type="EMBL" id="GCE29239.1"/>
    </source>
</evidence>
<dbReference type="OrthoDB" id="9814944at2"/>
<evidence type="ECO:0000259" key="1">
    <source>
        <dbReference type="Pfam" id="PF13191"/>
    </source>
</evidence>
<reference evidence="3" key="1">
    <citation type="submission" date="2018-12" db="EMBL/GenBank/DDBJ databases">
        <title>Tengunoibacter tsumagoiensis gen. nov., sp. nov., Dictyobacter kobayashii sp. nov., D. alpinus sp. nov., and D. joshuensis sp. nov. and description of Dictyobacteraceae fam. nov. within the order Ktedonobacterales isolated from Tengu-no-mugimeshi.</title>
        <authorList>
            <person name="Wang C.M."/>
            <person name="Zheng Y."/>
            <person name="Sakai Y."/>
            <person name="Toyoda A."/>
            <person name="Minakuchi Y."/>
            <person name="Abe K."/>
            <person name="Yokota A."/>
            <person name="Yabe S."/>
        </authorList>
    </citation>
    <scope>NUCLEOTIDE SEQUENCE [LARGE SCALE GENOMIC DNA]</scope>
    <source>
        <strain evidence="3">Uno16</strain>
    </source>
</reference>
<dbReference type="Pfam" id="PF13191">
    <property type="entry name" value="AAA_16"/>
    <property type="match status" value="1"/>
</dbReference>
<keyword evidence="3" id="KW-1185">Reference proteome</keyword>
<feature type="domain" description="Orc1-like AAA ATPase" evidence="1">
    <location>
        <begin position="43"/>
        <end position="153"/>
    </location>
</feature>
<dbReference type="InterPro" id="IPR041664">
    <property type="entry name" value="AAA_16"/>
</dbReference>
<dbReference type="InterPro" id="IPR027417">
    <property type="entry name" value="P-loop_NTPase"/>
</dbReference>
<proteinExistence type="predicted"/>
<accession>A0A402BD07</accession>
<sequence>MRRLHVSNNVVYLPIFFARNYSDGYKNPISLQSILKRRQQEAFVGREGQLHSFRRNLALDLSDDRRIFIFNVFGQGGIGKTSLLRHFRQYAEEAQCTTTWCDENENDISMTMAHIAEQCEAHEQAFKPFNECYHTYRQRRHELELDPEAQEEGAYQHAFTTLLRHPKINISSTLKYSP</sequence>
<gene>
    <name evidence="2" type="ORF">KDA_47230</name>
</gene>